<dbReference type="AlphaFoldDB" id="A0A545UI44"/>
<organism evidence="4 5">
    <name type="scientific">Aliikangiella coralliicola</name>
    <dbReference type="NCBI Taxonomy" id="2592383"/>
    <lineage>
        <taxon>Bacteria</taxon>
        <taxon>Pseudomonadati</taxon>
        <taxon>Pseudomonadota</taxon>
        <taxon>Gammaproteobacteria</taxon>
        <taxon>Oceanospirillales</taxon>
        <taxon>Pleioneaceae</taxon>
        <taxon>Aliikangiella</taxon>
    </lineage>
</organism>
<sequence length="248" mass="29297">MNPNNLEQNQAFRRNYRETQISASYKGWLHLSFTLTFAIGIVIIAISQLESVTSWEYLTIPITFIYANLVEYFVHKGPMHRPFKGLDIIYKRHATQHHIFFTDQFMRFDSTRDFKAVLFPPMLIAFFLVFFALPAGLLIRLLFTANICYLFVVTAFSYFALYEILHTTYHVRSDSWIYRLPFLKSLRQLHQDHHRLDCMAHNNFNITFPIGDWIFGTYYRGPKEPGLKEAELKENRQTQKSQAEFKSG</sequence>
<keyword evidence="5" id="KW-1185">Reference proteome</keyword>
<dbReference type="GO" id="GO:0008610">
    <property type="term" value="P:lipid biosynthetic process"/>
    <property type="evidence" value="ECO:0007669"/>
    <property type="project" value="InterPro"/>
</dbReference>
<keyword evidence="2" id="KW-0812">Transmembrane</keyword>
<feature type="transmembrane region" description="Helical" evidence="2">
    <location>
        <begin position="141"/>
        <end position="162"/>
    </location>
</feature>
<protein>
    <submittedName>
        <fullName evidence="4">Sterol desaturase family protein</fullName>
    </submittedName>
</protein>
<evidence type="ECO:0000256" key="1">
    <source>
        <dbReference type="SAM" id="MobiDB-lite"/>
    </source>
</evidence>
<feature type="compositionally biased region" description="Polar residues" evidence="1">
    <location>
        <begin position="238"/>
        <end position="248"/>
    </location>
</feature>
<evidence type="ECO:0000256" key="2">
    <source>
        <dbReference type="SAM" id="Phobius"/>
    </source>
</evidence>
<feature type="transmembrane region" description="Helical" evidence="2">
    <location>
        <begin position="27"/>
        <end position="49"/>
    </location>
</feature>
<dbReference type="InterPro" id="IPR006694">
    <property type="entry name" value="Fatty_acid_hydroxylase"/>
</dbReference>
<dbReference type="EMBL" id="VIKS01000002">
    <property type="protein sequence ID" value="TQV89130.1"/>
    <property type="molecule type" value="Genomic_DNA"/>
</dbReference>
<keyword evidence="2" id="KW-1133">Transmembrane helix</keyword>
<reference evidence="4 5" key="1">
    <citation type="submission" date="2019-07" db="EMBL/GenBank/DDBJ databases">
        <title>Draft genome for Aliikangiella sp. M105.</title>
        <authorList>
            <person name="Wang G."/>
        </authorList>
    </citation>
    <scope>NUCLEOTIDE SEQUENCE [LARGE SCALE GENOMIC DNA]</scope>
    <source>
        <strain evidence="4 5">M105</strain>
    </source>
</reference>
<feature type="domain" description="Fatty acid hydroxylase" evidence="3">
    <location>
        <begin position="62"/>
        <end position="217"/>
    </location>
</feature>
<dbReference type="GO" id="GO:0005506">
    <property type="term" value="F:iron ion binding"/>
    <property type="evidence" value="ECO:0007669"/>
    <property type="project" value="InterPro"/>
</dbReference>
<keyword evidence="2" id="KW-0472">Membrane</keyword>
<proteinExistence type="predicted"/>
<evidence type="ECO:0000259" key="3">
    <source>
        <dbReference type="Pfam" id="PF04116"/>
    </source>
</evidence>
<dbReference type="Proteomes" id="UP000315439">
    <property type="component" value="Unassembled WGS sequence"/>
</dbReference>
<evidence type="ECO:0000313" key="4">
    <source>
        <dbReference type="EMBL" id="TQV89130.1"/>
    </source>
</evidence>
<dbReference type="OrthoDB" id="5965958at2"/>
<name>A0A545UI44_9GAMM</name>
<feature type="transmembrane region" description="Helical" evidence="2">
    <location>
        <begin position="116"/>
        <end position="135"/>
    </location>
</feature>
<feature type="transmembrane region" description="Helical" evidence="2">
    <location>
        <begin position="55"/>
        <end position="74"/>
    </location>
</feature>
<dbReference type="RefSeq" id="WP_142891980.1">
    <property type="nucleotide sequence ID" value="NZ_ML660161.1"/>
</dbReference>
<gene>
    <name evidence="4" type="ORF">FLL46_03105</name>
</gene>
<accession>A0A545UI44</accession>
<dbReference type="GO" id="GO:0016491">
    <property type="term" value="F:oxidoreductase activity"/>
    <property type="evidence" value="ECO:0007669"/>
    <property type="project" value="InterPro"/>
</dbReference>
<feature type="region of interest" description="Disordered" evidence="1">
    <location>
        <begin position="229"/>
        <end position="248"/>
    </location>
</feature>
<dbReference type="Pfam" id="PF04116">
    <property type="entry name" value="FA_hydroxylase"/>
    <property type="match status" value="1"/>
</dbReference>
<evidence type="ECO:0000313" key="5">
    <source>
        <dbReference type="Proteomes" id="UP000315439"/>
    </source>
</evidence>
<comment type="caution">
    <text evidence="4">The sequence shown here is derived from an EMBL/GenBank/DDBJ whole genome shotgun (WGS) entry which is preliminary data.</text>
</comment>